<dbReference type="SUPFAM" id="SSF50475">
    <property type="entry name" value="FMN-binding split barrel"/>
    <property type="match status" value="1"/>
</dbReference>
<dbReference type="Pfam" id="PF16242">
    <property type="entry name" value="Pyrid_ox_like"/>
    <property type="match status" value="1"/>
</dbReference>
<dbReference type="PANTHER" id="PTHR34818">
    <property type="entry name" value="PROTEIN BLI-3"/>
    <property type="match status" value="1"/>
</dbReference>
<evidence type="ECO:0000313" key="3">
    <source>
        <dbReference type="Proteomes" id="UP001430172"/>
    </source>
</evidence>
<dbReference type="InterPro" id="IPR052917">
    <property type="entry name" value="Stress-Dev_Protein"/>
</dbReference>
<sequence length="161" mass="17940">MTRHENGTAHVKELVEDQRTAMLTTVHTESGALTSRPMTLQEVDDDGTFWFLALADSAPAHEIEAHSRVNVAFTKEGAWVSVAGTAEVRRDPAKARELWNEFAKTWFQKEPEDPEVAVIRIDGETAQYWDSPGRVATVVEMVRARVTGEQPEPGESHTVDL</sequence>
<comment type="caution">
    <text evidence="2">The sequence shown here is derived from an EMBL/GenBank/DDBJ whole genome shotgun (WGS) entry which is preliminary data.</text>
</comment>
<keyword evidence="3" id="KW-1185">Reference proteome</keyword>
<feature type="domain" description="General stress protein FMN-binding split barrel" evidence="1">
    <location>
        <begin position="9"/>
        <end position="152"/>
    </location>
</feature>
<reference evidence="2" key="1">
    <citation type="submission" date="2021-02" db="EMBL/GenBank/DDBJ databases">
        <title>Phycicoccus sp. MQZ13P-5T, whole genome shotgun sequence.</title>
        <authorList>
            <person name="Tuo L."/>
        </authorList>
    </citation>
    <scope>NUCLEOTIDE SEQUENCE</scope>
    <source>
        <strain evidence="2">MQZ13P-5</strain>
    </source>
</reference>
<evidence type="ECO:0000259" key="1">
    <source>
        <dbReference type="Pfam" id="PF16242"/>
    </source>
</evidence>
<gene>
    <name evidence="2" type="ORF">JQN70_02385</name>
</gene>
<dbReference type="Proteomes" id="UP001430172">
    <property type="component" value="Unassembled WGS sequence"/>
</dbReference>
<dbReference type="PANTHER" id="PTHR34818:SF1">
    <property type="entry name" value="PROTEIN BLI-3"/>
    <property type="match status" value="1"/>
</dbReference>
<name>A0ABS2CH75_9MICO</name>
<dbReference type="InterPro" id="IPR012349">
    <property type="entry name" value="Split_barrel_FMN-bd"/>
</dbReference>
<dbReference type="Gene3D" id="2.30.110.10">
    <property type="entry name" value="Electron Transport, Fmn-binding Protein, Chain A"/>
    <property type="match status" value="1"/>
</dbReference>
<dbReference type="RefSeq" id="WP_204129698.1">
    <property type="nucleotide sequence ID" value="NZ_JAFDVD010000003.1"/>
</dbReference>
<evidence type="ECO:0000313" key="2">
    <source>
        <dbReference type="EMBL" id="MBM6399228.1"/>
    </source>
</evidence>
<proteinExistence type="predicted"/>
<accession>A0ABS2CH75</accession>
<dbReference type="EMBL" id="JAFDVD010000003">
    <property type="protein sequence ID" value="MBM6399228.1"/>
    <property type="molecule type" value="Genomic_DNA"/>
</dbReference>
<protein>
    <submittedName>
        <fullName evidence="2">Pyridoxamine 5'-phosphate oxidase family protein</fullName>
    </submittedName>
</protein>
<dbReference type="InterPro" id="IPR038725">
    <property type="entry name" value="YdaG_split_barrel_FMN-bd"/>
</dbReference>
<organism evidence="2 3">
    <name type="scientific">Phycicoccus sonneratiae</name>
    <dbReference type="NCBI Taxonomy" id="2807628"/>
    <lineage>
        <taxon>Bacteria</taxon>
        <taxon>Bacillati</taxon>
        <taxon>Actinomycetota</taxon>
        <taxon>Actinomycetes</taxon>
        <taxon>Micrococcales</taxon>
        <taxon>Intrasporangiaceae</taxon>
        <taxon>Phycicoccus</taxon>
    </lineage>
</organism>